<reference evidence="3 4" key="1">
    <citation type="submission" date="2019-12" db="EMBL/GenBank/DDBJ databases">
        <authorList>
            <person name="Wolfe R."/>
            <person name="Danczak R."/>
            <person name="Wilkins M."/>
        </authorList>
    </citation>
    <scope>NUCLEOTIDE SEQUENCE [LARGE SCALE GENOMIC DNA]</scope>
    <source>
        <strain evidence="3">X2_MaxBin.013</strain>
    </source>
</reference>
<dbReference type="Pfam" id="PF00534">
    <property type="entry name" value="Glycos_transf_1"/>
    <property type="match status" value="1"/>
</dbReference>
<dbReference type="Gene3D" id="3.40.50.11010">
    <property type="match status" value="1"/>
</dbReference>
<dbReference type="GO" id="GO:0009103">
    <property type="term" value="P:lipopolysaccharide biosynthetic process"/>
    <property type="evidence" value="ECO:0007669"/>
    <property type="project" value="TreeGrafter"/>
</dbReference>
<dbReference type="PANTHER" id="PTHR46401:SF2">
    <property type="entry name" value="GLYCOSYLTRANSFERASE WBBK-RELATED"/>
    <property type="match status" value="1"/>
</dbReference>
<evidence type="ECO:0000313" key="3">
    <source>
        <dbReference type="EMBL" id="KAF0132910.1"/>
    </source>
</evidence>
<dbReference type="EMBL" id="WPAF01000039">
    <property type="protein sequence ID" value="KAF0132910.1"/>
    <property type="molecule type" value="Genomic_DNA"/>
</dbReference>
<accession>A0A833KZQ8</accession>
<evidence type="ECO:0000256" key="1">
    <source>
        <dbReference type="ARBA" id="ARBA00022679"/>
    </source>
</evidence>
<dbReference type="PANTHER" id="PTHR46401">
    <property type="entry name" value="GLYCOSYLTRANSFERASE WBBK-RELATED"/>
    <property type="match status" value="1"/>
</dbReference>
<dbReference type="SUPFAM" id="SSF53756">
    <property type="entry name" value="UDP-Glycosyltransferase/glycogen phosphorylase"/>
    <property type="match status" value="1"/>
</dbReference>
<name>A0A833KZQ8_UNCSA</name>
<keyword evidence="1 3" id="KW-0808">Transferase</keyword>
<feature type="domain" description="Glycosyl transferase family 1" evidence="2">
    <location>
        <begin position="209"/>
        <end position="356"/>
    </location>
</feature>
<gene>
    <name evidence="3" type="ORF">FD145_1523</name>
</gene>
<protein>
    <submittedName>
        <fullName evidence="3">Group 1 glycosyl transferase</fullName>
    </submittedName>
</protein>
<organism evidence="3 4">
    <name type="scientific">Candidatus Saganbacteria bacterium</name>
    <dbReference type="NCBI Taxonomy" id="2575572"/>
    <lineage>
        <taxon>Bacteria</taxon>
        <taxon>Bacillati</taxon>
        <taxon>Saganbacteria</taxon>
    </lineage>
</organism>
<dbReference type="Gene3D" id="3.40.50.2000">
    <property type="entry name" value="Glycogen Phosphorylase B"/>
    <property type="match status" value="1"/>
</dbReference>
<comment type="caution">
    <text evidence="3">The sequence shown here is derived from an EMBL/GenBank/DDBJ whole genome shotgun (WGS) entry which is preliminary data.</text>
</comment>
<dbReference type="AlphaFoldDB" id="A0A833KZQ8"/>
<dbReference type="GO" id="GO:0016757">
    <property type="term" value="F:glycosyltransferase activity"/>
    <property type="evidence" value="ECO:0007669"/>
    <property type="project" value="InterPro"/>
</dbReference>
<dbReference type="Proteomes" id="UP000488506">
    <property type="component" value="Unassembled WGS sequence"/>
</dbReference>
<dbReference type="InterPro" id="IPR001296">
    <property type="entry name" value="Glyco_trans_1"/>
</dbReference>
<proteinExistence type="predicted"/>
<evidence type="ECO:0000313" key="4">
    <source>
        <dbReference type="Proteomes" id="UP000488506"/>
    </source>
</evidence>
<sequence>MNIICLSTQNWDDSFWTNKQHIMSQLSKDHRVIYVDRGVLGLRYFFYKRITASNTIFSLKFFFRLFEERTKNLTILTEKFNFPIPFAFKSWLVKRYIKKHKIKDPILWIYQPEYEKYIGQFGEKLVVYDCVDEYSAFPSYKNKKDEIIETEKRLMRKADLVITSSEHLYQVKKQFNPRTYLIHNVADYDHFVRVFEKDLPLPKDIKNIPKPIIGFIGAIDSYKVNLDLLDNIAENRPNYSIVLIGSIGKVDSSTRISSLRKRKNVFFLGEKPYGLLPNYINSFDVCMIPYNLNDYTENCFPIKFFEFMATGKPVIATALPALANYAEYIEYVKTNNDFVLGIDKLLKGDNETQKMKRVEIARNNSWQTRIDKITEKFGSAAQLS</sequence>
<evidence type="ECO:0000259" key="2">
    <source>
        <dbReference type="Pfam" id="PF00534"/>
    </source>
</evidence>